<organism evidence="3 4">
    <name type="scientific">Hypsizygus marmoreus</name>
    <name type="common">White beech mushroom</name>
    <name type="synonym">Agaricus marmoreus</name>
    <dbReference type="NCBI Taxonomy" id="39966"/>
    <lineage>
        <taxon>Eukaryota</taxon>
        <taxon>Fungi</taxon>
        <taxon>Dikarya</taxon>
        <taxon>Basidiomycota</taxon>
        <taxon>Agaricomycotina</taxon>
        <taxon>Agaricomycetes</taxon>
        <taxon>Agaricomycetidae</taxon>
        <taxon>Agaricales</taxon>
        <taxon>Tricholomatineae</taxon>
        <taxon>Lyophyllaceae</taxon>
        <taxon>Hypsizygus</taxon>
    </lineage>
</organism>
<sequence>MPPSSSSPNFTTHSPQSSPVTSPEMARPSIFNTHNPGPKPLQQLPSGTEKLLLPQHAHAHVMKIAPRVADLFRANLPYAVYTITTSLEIRSFFLTHNVAVEQVNITIYKPTRRRLPKVLSDGLTTSTPSWLTCIAIPGATYAELASVAVAWGTNSLTNTTASDGAHEDGSESPRDGEKRIGEGTEHSELPTELVSEKICMASGQGGGGGGGNGGDGGGGDSSTYAGKAHENDGPGVFYLSTVNLDLVGCGKQSLNLSQRTTVEIYNGYVPVAVKSCKVGTTADSDISGRYDLATVKISIFPCDTDSVLTDEVNPAQQPSFLPESVLQAGANTTLGAMFGFGNDVSANVRGPEVTLSDEDDDGQSWTYSITDPNSRTNGLILKNAGAARAPSLRFCYMCQLPPYLLVKTTCTWETKRSTTIPTAPCPGYENIIHEVEVKIPLDVTNPFSATGDVRLDYCPATVPDRYLRLHDTKGGDGPSSSGQSTVFPPRESRRQERTGIYQEIPEFWFGRPSRQPTIFDKVFDCLDLAFVKPFILAMVVFVLSLLLSFF</sequence>
<gene>
    <name evidence="3" type="ORF">Hypma_002303</name>
</gene>
<evidence type="ECO:0000256" key="2">
    <source>
        <dbReference type="SAM" id="Phobius"/>
    </source>
</evidence>
<keyword evidence="2" id="KW-0472">Membrane</keyword>
<feature type="transmembrane region" description="Helical" evidence="2">
    <location>
        <begin position="530"/>
        <end position="549"/>
    </location>
</feature>
<keyword evidence="4" id="KW-1185">Reference proteome</keyword>
<dbReference type="EMBL" id="LUEZ02000013">
    <property type="protein sequence ID" value="RDB27859.1"/>
    <property type="molecule type" value="Genomic_DNA"/>
</dbReference>
<keyword evidence="2" id="KW-0812">Transmembrane</keyword>
<dbReference type="AlphaFoldDB" id="A0A369JZS4"/>
<reference evidence="3" key="1">
    <citation type="submission" date="2018-04" db="EMBL/GenBank/DDBJ databases">
        <title>Whole genome sequencing of Hypsizygus marmoreus.</title>
        <authorList>
            <person name="Choi I.-G."/>
            <person name="Min B."/>
            <person name="Kim J.-G."/>
            <person name="Kim S."/>
            <person name="Oh Y.-L."/>
            <person name="Kong W.-S."/>
            <person name="Park H."/>
            <person name="Jeong J."/>
            <person name="Song E.-S."/>
        </authorList>
    </citation>
    <scope>NUCLEOTIDE SEQUENCE [LARGE SCALE GENOMIC DNA]</scope>
    <source>
        <strain evidence="3">51987-8</strain>
    </source>
</reference>
<protein>
    <submittedName>
        <fullName evidence="3">Uncharacterized protein</fullName>
    </submittedName>
</protein>
<evidence type="ECO:0000313" key="3">
    <source>
        <dbReference type="EMBL" id="RDB27859.1"/>
    </source>
</evidence>
<feature type="compositionally biased region" description="Gly residues" evidence="1">
    <location>
        <begin position="203"/>
        <end position="220"/>
    </location>
</feature>
<feature type="compositionally biased region" description="Polar residues" evidence="1">
    <location>
        <begin position="1"/>
        <end position="21"/>
    </location>
</feature>
<evidence type="ECO:0000313" key="4">
    <source>
        <dbReference type="Proteomes" id="UP000076154"/>
    </source>
</evidence>
<dbReference type="InParanoid" id="A0A369JZS4"/>
<keyword evidence="2" id="KW-1133">Transmembrane helix</keyword>
<accession>A0A369JZS4</accession>
<evidence type="ECO:0000256" key="1">
    <source>
        <dbReference type="SAM" id="MobiDB-lite"/>
    </source>
</evidence>
<dbReference type="Proteomes" id="UP000076154">
    <property type="component" value="Unassembled WGS sequence"/>
</dbReference>
<proteinExistence type="predicted"/>
<feature type="region of interest" description="Disordered" evidence="1">
    <location>
        <begin position="200"/>
        <end position="227"/>
    </location>
</feature>
<feature type="compositionally biased region" description="Basic and acidic residues" evidence="1">
    <location>
        <begin position="164"/>
        <end position="188"/>
    </location>
</feature>
<feature type="region of interest" description="Disordered" evidence="1">
    <location>
        <begin position="469"/>
        <end position="494"/>
    </location>
</feature>
<name>A0A369JZS4_HYPMA</name>
<feature type="region of interest" description="Disordered" evidence="1">
    <location>
        <begin position="158"/>
        <end position="188"/>
    </location>
</feature>
<feature type="region of interest" description="Disordered" evidence="1">
    <location>
        <begin position="1"/>
        <end position="45"/>
    </location>
</feature>
<comment type="caution">
    <text evidence="3">The sequence shown here is derived from an EMBL/GenBank/DDBJ whole genome shotgun (WGS) entry which is preliminary data.</text>
</comment>